<name>A0A2R6S6S8_9APHY</name>
<dbReference type="AlphaFoldDB" id="A0A2R6S6S8"/>
<evidence type="ECO:0000313" key="1">
    <source>
        <dbReference type="EMBL" id="PSS37988.1"/>
    </source>
</evidence>
<evidence type="ECO:0000313" key="2">
    <source>
        <dbReference type="Proteomes" id="UP000186601"/>
    </source>
</evidence>
<protein>
    <submittedName>
        <fullName evidence="1">Uncharacterized protein</fullName>
    </submittedName>
</protein>
<dbReference type="Proteomes" id="UP000186601">
    <property type="component" value="Unassembled WGS sequence"/>
</dbReference>
<proteinExistence type="predicted"/>
<comment type="caution">
    <text evidence="1">The sequence shown here is derived from an EMBL/GenBank/DDBJ whole genome shotgun (WGS) entry which is preliminary data.</text>
</comment>
<keyword evidence="2" id="KW-1185">Reference proteome</keyword>
<gene>
    <name evidence="1" type="ORF">PHLCEN_2v171</name>
</gene>
<sequence>MSSHLKDDIGTNANKFLLEDAKTLDFINETVFRDLNTNDIPSRNKRCGAHQWQAINGDIF</sequence>
<accession>A0A2R6S6S8</accession>
<dbReference type="EMBL" id="MLYV02000012">
    <property type="protein sequence ID" value="PSS37988.1"/>
    <property type="molecule type" value="Genomic_DNA"/>
</dbReference>
<organism evidence="1 2">
    <name type="scientific">Hermanssonia centrifuga</name>
    <dbReference type="NCBI Taxonomy" id="98765"/>
    <lineage>
        <taxon>Eukaryota</taxon>
        <taxon>Fungi</taxon>
        <taxon>Dikarya</taxon>
        <taxon>Basidiomycota</taxon>
        <taxon>Agaricomycotina</taxon>
        <taxon>Agaricomycetes</taxon>
        <taxon>Polyporales</taxon>
        <taxon>Meruliaceae</taxon>
        <taxon>Hermanssonia</taxon>
    </lineage>
</organism>
<reference evidence="1 2" key="1">
    <citation type="submission" date="2018-02" db="EMBL/GenBank/DDBJ databases">
        <title>Genome sequence of the basidiomycete white-rot fungus Phlebia centrifuga.</title>
        <authorList>
            <person name="Granchi Z."/>
            <person name="Peng M."/>
            <person name="de Vries R.P."/>
            <person name="Hilden K."/>
            <person name="Makela M.R."/>
            <person name="Grigoriev I."/>
            <person name="Riley R."/>
        </authorList>
    </citation>
    <scope>NUCLEOTIDE SEQUENCE [LARGE SCALE GENOMIC DNA]</scope>
    <source>
        <strain evidence="1 2">FBCC195</strain>
    </source>
</reference>